<feature type="compositionally biased region" description="Polar residues" evidence="1">
    <location>
        <begin position="24"/>
        <end position="60"/>
    </location>
</feature>
<evidence type="ECO:0000313" key="2">
    <source>
        <dbReference type="EMBL" id="EAN30929.1"/>
    </source>
</evidence>
<dbReference type="GeneID" id="3500131"/>
<dbReference type="VEuPathDB" id="PiroplasmaDB:TpMuguga_03g00194"/>
<gene>
    <name evidence="2" type="ordered locus">TP03_0194</name>
</gene>
<proteinExistence type="predicted"/>
<sequence>MSVTFFPIINNPMDLTAEPENSDIPDNSTDTIPDNGTDNSNKIPDNSTDNSNKIPDNATDTIPDDSSDDFGFNKVPEARFGPDREIVEIKSFITLDCHAVKLDISKATPTRKTEWWSDFEFGDFVRPKNKVYGLVVDGDQVIWKSTKPNESGLKVELFYLLDKPDMVIILLANLRLHISQKYKCEECEKMTQWERIYEWRNKSPCKSCKARDEWIDVSDKYLDPAKFRFTPADVKPEKQTMNYEVSLGGYNYEIKLEEPCTYLTYGDRILFDQRGKTKGLSVIKINYHIVGMTLMLKLTNGKFLHRKYKPENKIKSQNLTMSYYNEEIYNVSKYCKECTTKNYTFWEPIREERFKKTWIEPVKKRKHK</sequence>
<dbReference type="EMBL" id="AAGK01000005">
    <property type="protein sequence ID" value="EAN30929.1"/>
    <property type="molecule type" value="Genomic_DNA"/>
</dbReference>
<protein>
    <submittedName>
        <fullName evidence="2">Uncharacterized protein</fullName>
    </submittedName>
</protein>
<dbReference type="eggNOG" id="ENOG502QWZG">
    <property type="taxonomic scope" value="Eukaryota"/>
</dbReference>
<name>Q4N0F0_THEPA</name>
<organism evidence="2 3">
    <name type="scientific">Theileria parva</name>
    <name type="common">East coast fever infection agent</name>
    <dbReference type="NCBI Taxonomy" id="5875"/>
    <lineage>
        <taxon>Eukaryota</taxon>
        <taxon>Sar</taxon>
        <taxon>Alveolata</taxon>
        <taxon>Apicomplexa</taxon>
        <taxon>Aconoidasida</taxon>
        <taxon>Piroplasmida</taxon>
        <taxon>Theileriidae</taxon>
        <taxon>Theileria</taxon>
    </lineage>
</organism>
<dbReference type="AlphaFoldDB" id="Q4N0F0"/>
<dbReference type="RefSeq" id="XP_763212.1">
    <property type="nucleotide sequence ID" value="XM_758119.1"/>
</dbReference>
<feature type="region of interest" description="Disordered" evidence="1">
    <location>
        <begin position="9"/>
        <end position="68"/>
    </location>
</feature>
<reference evidence="2 3" key="1">
    <citation type="journal article" date="2005" name="Science">
        <title>Genome sequence of Theileria parva, a bovine pathogen that transforms lymphocytes.</title>
        <authorList>
            <person name="Gardner M.J."/>
            <person name="Bishop R."/>
            <person name="Shah T."/>
            <person name="de Villiers E.P."/>
            <person name="Carlton J.M."/>
            <person name="Hall N."/>
            <person name="Ren Q."/>
            <person name="Paulsen I.T."/>
            <person name="Pain A."/>
            <person name="Berriman M."/>
            <person name="Wilson R.J.M."/>
            <person name="Sato S."/>
            <person name="Ralph S.A."/>
            <person name="Mann D.J."/>
            <person name="Xiong Z."/>
            <person name="Shallom S.J."/>
            <person name="Weidman J."/>
            <person name="Jiang L."/>
            <person name="Lynn J."/>
            <person name="Weaver B."/>
            <person name="Shoaibi A."/>
            <person name="Domingo A.R."/>
            <person name="Wasawo D."/>
            <person name="Crabtree J."/>
            <person name="Wortman J.R."/>
            <person name="Haas B."/>
            <person name="Angiuoli S.V."/>
            <person name="Creasy T.H."/>
            <person name="Lu C."/>
            <person name="Suh B."/>
            <person name="Silva J.C."/>
            <person name="Utterback T.R."/>
            <person name="Feldblyum T.V."/>
            <person name="Pertea M."/>
            <person name="Allen J."/>
            <person name="Nierman W.C."/>
            <person name="Taracha E.L.N."/>
            <person name="Salzberg S.L."/>
            <person name="White O.R."/>
            <person name="Fitzhugh H.A."/>
            <person name="Morzaria S."/>
            <person name="Venter J.C."/>
            <person name="Fraser C.M."/>
            <person name="Nene V."/>
        </authorList>
    </citation>
    <scope>NUCLEOTIDE SEQUENCE [LARGE SCALE GENOMIC DNA]</scope>
    <source>
        <strain evidence="2 3">Muguga</strain>
    </source>
</reference>
<keyword evidence="3" id="KW-1185">Reference proteome</keyword>
<dbReference type="Proteomes" id="UP000001949">
    <property type="component" value="Unassembled WGS sequence"/>
</dbReference>
<evidence type="ECO:0000256" key="1">
    <source>
        <dbReference type="SAM" id="MobiDB-lite"/>
    </source>
</evidence>
<comment type="caution">
    <text evidence="2">The sequence shown here is derived from an EMBL/GenBank/DDBJ whole genome shotgun (WGS) entry which is preliminary data.</text>
</comment>
<evidence type="ECO:0000313" key="3">
    <source>
        <dbReference type="Proteomes" id="UP000001949"/>
    </source>
</evidence>
<accession>Q4N0F0</accession>
<dbReference type="InParanoid" id="Q4N0F0"/>
<dbReference type="KEGG" id="tpv:TP03_0194"/>